<organism evidence="2 3">
    <name type="scientific">Silvibacterium bohemicum</name>
    <dbReference type="NCBI Taxonomy" id="1577686"/>
    <lineage>
        <taxon>Bacteria</taxon>
        <taxon>Pseudomonadati</taxon>
        <taxon>Acidobacteriota</taxon>
        <taxon>Terriglobia</taxon>
        <taxon>Terriglobales</taxon>
        <taxon>Acidobacteriaceae</taxon>
        <taxon>Silvibacterium</taxon>
    </lineage>
</organism>
<keyword evidence="1" id="KW-0812">Transmembrane</keyword>
<evidence type="ECO:0000313" key="2">
    <source>
        <dbReference type="EMBL" id="MBB6143340.1"/>
    </source>
</evidence>
<name>A0A841JQB0_9BACT</name>
<gene>
    <name evidence="2" type="ORF">HNQ77_001284</name>
</gene>
<reference evidence="2 3" key="1">
    <citation type="submission" date="2020-08" db="EMBL/GenBank/DDBJ databases">
        <title>Genomic Encyclopedia of Type Strains, Phase IV (KMG-IV): sequencing the most valuable type-strain genomes for metagenomic binning, comparative biology and taxonomic classification.</title>
        <authorList>
            <person name="Goeker M."/>
        </authorList>
    </citation>
    <scope>NUCLEOTIDE SEQUENCE [LARGE SCALE GENOMIC DNA]</scope>
    <source>
        <strain evidence="2 3">DSM 103733</strain>
    </source>
</reference>
<sequence>MNTMYAGIARQAGTTPFVSLLNKYFYFFMSLLIAVTVIYGFSHTIDHNLIHATPRRPWLLYLHATVFSGWVVFFILQSALVRTRNVRIHRSLGWFGAALGVVIPVLGISAAVGMARFHILYLHDDSVVPFLSVQFCDIASFTVPFALAIFWRKKPEFHRRLVLIASCALTAAAFGRFPEYLLPFPWFYAGVDLLIFLGVVRDLILNRRVHPVYLYALPALIVVQTFAIQLLLKAPPFWMKIANGVIR</sequence>
<keyword evidence="3" id="KW-1185">Reference proteome</keyword>
<feature type="transmembrane region" description="Helical" evidence="1">
    <location>
        <begin position="24"/>
        <end position="41"/>
    </location>
</feature>
<keyword evidence="1" id="KW-1133">Transmembrane helix</keyword>
<dbReference type="RefSeq" id="WP_156186216.1">
    <property type="nucleotide sequence ID" value="NZ_JACHEK010000002.1"/>
</dbReference>
<comment type="caution">
    <text evidence="2">The sequence shown here is derived from an EMBL/GenBank/DDBJ whole genome shotgun (WGS) entry which is preliminary data.</text>
</comment>
<feature type="transmembrane region" description="Helical" evidence="1">
    <location>
        <begin position="92"/>
        <end position="115"/>
    </location>
</feature>
<feature type="transmembrane region" description="Helical" evidence="1">
    <location>
        <begin position="61"/>
        <end position="80"/>
    </location>
</feature>
<dbReference type="Proteomes" id="UP000538666">
    <property type="component" value="Unassembled WGS sequence"/>
</dbReference>
<keyword evidence="1" id="KW-0472">Membrane</keyword>
<feature type="transmembrane region" description="Helical" evidence="1">
    <location>
        <begin position="161"/>
        <end position="177"/>
    </location>
</feature>
<dbReference type="OrthoDB" id="648493at2"/>
<evidence type="ECO:0000256" key="1">
    <source>
        <dbReference type="SAM" id="Phobius"/>
    </source>
</evidence>
<feature type="transmembrane region" description="Helical" evidence="1">
    <location>
        <begin position="183"/>
        <end position="200"/>
    </location>
</feature>
<protein>
    <submittedName>
        <fullName evidence="2">Uncharacterized protein</fullName>
    </submittedName>
</protein>
<accession>A0A841JQB0</accession>
<dbReference type="EMBL" id="JACHEK010000002">
    <property type="protein sequence ID" value="MBB6143340.1"/>
    <property type="molecule type" value="Genomic_DNA"/>
</dbReference>
<evidence type="ECO:0000313" key="3">
    <source>
        <dbReference type="Proteomes" id="UP000538666"/>
    </source>
</evidence>
<feature type="transmembrane region" description="Helical" evidence="1">
    <location>
        <begin position="212"/>
        <end position="232"/>
    </location>
</feature>
<feature type="transmembrane region" description="Helical" evidence="1">
    <location>
        <begin position="127"/>
        <end position="149"/>
    </location>
</feature>
<proteinExistence type="predicted"/>
<dbReference type="AlphaFoldDB" id="A0A841JQB0"/>